<dbReference type="Proteomes" id="UP000250744">
    <property type="component" value="Unassembled WGS sequence"/>
</dbReference>
<gene>
    <name evidence="6" type="ORF">DN062_11360</name>
</gene>
<keyword evidence="5 6" id="KW-0503">Monooxygenase</keyword>
<keyword evidence="3" id="KW-0288">FMN</keyword>
<evidence type="ECO:0000256" key="3">
    <source>
        <dbReference type="ARBA" id="ARBA00022643"/>
    </source>
</evidence>
<organism evidence="6 7">
    <name type="scientific">Nitrincola tibetensis</name>
    <dbReference type="NCBI Taxonomy" id="2219697"/>
    <lineage>
        <taxon>Bacteria</taxon>
        <taxon>Pseudomonadati</taxon>
        <taxon>Pseudomonadota</taxon>
        <taxon>Gammaproteobacteria</taxon>
        <taxon>Oceanospirillales</taxon>
        <taxon>Oceanospirillaceae</taxon>
        <taxon>Nitrincola</taxon>
    </lineage>
</organism>
<sequence>MNVIKTIKLPMIVAPMFLVSSPELVIASSESGLIGSLPAPNARNPDILDGWLAQISERLNPHRLPWLLNMIVHSTYDRFDAEIELVRKYQPSVVSTALGSPARVMDVVKSYGGEVIADVISPALAKKAVKAGVDGLILVVSGAGGHTGKYNPLAFIQEVREFWDGPLGVAGCISHGRDILAMQVAGADFVVAGTRFIAAKESFASDEYKAMLVSSHIEDIIETTSVSGVPANWMKGSLEMANINPASASTAKIDFSGNISTANKAWKDVWSAGQGAGSIAQVESTASIVESLCHEYRAAMKTLNDLSSEYLKNV</sequence>
<dbReference type="AlphaFoldDB" id="A0A364NKT0"/>
<dbReference type="EMBL" id="QKRX01000008">
    <property type="protein sequence ID" value="RAU17600.1"/>
    <property type="molecule type" value="Genomic_DNA"/>
</dbReference>
<comment type="caution">
    <text evidence="6">The sequence shown here is derived from an EMBL/GenBank/DDBJ whole genome shotgun (WGS) entry which is preliminary data.</text>
</comment>
<evidence type="ECO:0000256" key="5">
    <source>
        <dbReference type="ARBA" id="ARBA00023033"/>
    </source>
</evidence>
<dbReference type="InterPro" id="IPR004136">
    <property type="entry name" value="NMO"/>
</dbReference>
<dbReference type="Gene3D" id="3.20.20.70">
    <property type="entry name" value="Aldolase class I"/>
    <property type="match status" value="1"/>
</dbReference>
<protein>
    <submittedName>
        <fullName evidence="6">Nitronate monooxygenase</fullName>
    </submittedName>
</protein>
<evidence type="ECO:0000313" key="7">
    <source>
        <dbReference type="Proteomes" id="UP000250744"/>
    </source>
</evidence>
<keyword evidence="7" id="KW-1185">Reference proteome</keyword>
<accession>A0A364NKT0</accession>
<evidence type="ECO:0000256" key="4">
    <source>
        <dbReference type="ARBA" id="ARBA00023002"/>
    </source>
</evidence>
<dbReference type="Pfam" id="PF03060">
    <property type="entry name" value="NMO"/>
    <property type="match status" value="1"/>
</dbReference>
<evidence type="ECO:0000256" key="2">
    <source>
        <dbReference type="ARBA" id="ARBA00022630"/>
    </source>
</evidence>
<evidence type="ECO:0000313" key="6">
    <source>
        <dbReference type="EMBL" id="RAU17600.1"/>
    </source>
</evidence>
<keyword evidence="4" id="KW-0560">Oxidoreductase</keyword>
<reference evidence="6 7" key="1">
    <citation type="submission" date="2018-06" db="EMBL/GenBank/DDBJ databases">
        <title>Nitrincola tibetense sp. nov., isolated from Lake XuguoCo on Tibetan Plateau.</title>
        <authorList>
            <person name="Xing P."/>
        </authorList>
    </citation>
    <scope>NUCLEOTIDE SEQUENCE [LARGE SCALE GENOMIC DNA]</scope>
    <source>
        <strain evidence="7">xg18</strain>
    </source>
</reference>
<comment type="similarity">
    <text evidence="1">Belongs to the nitronate monooxygenase family. NMO class I subfamily.</text>
</comment>
<name>A0A364NKT0_9GAMM</name>
<dbReference type="SUPFAM" id="SSF51412">
    <property type="entry name" value="Inosine monophosphate dehydrogenase (IMPDH)"/>
    <property type="match status" value="1"/>
</dbReference>
<proteinExistence type="inferred from homology"/>
<dbReference type="PANTHER" id="PTHR42747">
    <property type="entry name" value="NITRONATE MONOOXYGENASE-RELATED"/>
    <property type="match status" value="1"/>
</dbReference>
<dbReference type="RefSeq" id="WP_112159452.1">
    <property type="nucleotide sequence ID" value="NZ_QKRX01000008.1"/>
</dbReference>
<evidence type="ECO:0000256" key="1">
    <source>
        <dbReference type="ARBA" id="ARBA00009881"/>
    </source>
</evidence>
<dbReference type="PANTHER" id="PTHR42747:SF4">
    <property type="entry name" value="BLR1330 PROTEIN"/>
    <property type="match status" value="1"/>
</dbReference>
<dbReference type="GO" id="GO:0018580">
    <property type="term" value="F:nitronate monooxygenase activity"/>
    <property type="evidence" value="ECO:0007669"/>
    <property type="project" value="InterPro"/>
</dbReference>
<dbReference type="OrthoDB" id="9778912at2"/>
<keyword evidence="2" id="KW-0285">Flavoprotein</keyword>
<dbReference type="InterPro" id="IPR013785">
    <property type="entry name" value="Aldolase_TIM"/>
</dbReference>
<dbReference type="CDD" id="cd04730">
    <property type="entry name" value="NPD_like"/>
    <property type="match status" value="1"/>
</dbReference>